<evidence type="ECO:0000256" key="2">
    <source>
        <dbReference type="SAM" id="Phobius"/>
    </source>
</evidence>
<evidence type="ECO:0000313" key="4">
    <source>
        <dbReference type="Proteomes" id="UP000481153"/>
    </source>
</evidence>
<name>A0A6G0WAY4_9STRA</name>
<keyword evidence="2" id="KW-0472">Membrane</keyword>
<feature type="compositionally biased region" description="Basic and acidic residues" evidence="1">
    <location>
        <begin position="133"/>
        <end position="145"/>
    </location>
</feature>
<feature type="transmembrane region" description="Helical" evidence="2">
    <location>
        <begin position="39"/>
        <end position="57"/>
    </location>
</feature>
<accession>A0A6G0WAY4</accession>
<feature type="compositionally biased region" description="Acidic residues" evidence="1">
    <location>
        <begin position="118"/>
        <end position="132"/>
    </location>
</feature>
<keyword evidence="4" id="KW-1185">Reference proteome</keyword>
<gene>
    <name evidence="3" type="ORF">Ae201684_016890</name>
</gene>
<protein>
    <submittedName>
        <fullName evidence="3">Uncharacterized protein</fullName>
    </submittedName>
</protein>
<keyword evidence="2" id="KW-1133">Transmembrane helix</keyword>
<keyword evidence="2" id="KW-0812">Transmembrane</keyword>
<feature type="region of interest" description="Disordered" evidence="1">
    <location>
        <begin position="1"/>
        <end position="21"/>
    </location>
</feature>
<organism evidence="3 4">
    <name type="scientific">Aphanomyces euteiches</name>
    <dbReference type="NCBI Taxonomy" id="100861"/>
    <lineage>
        <taxon>Eukaryota</taxon>
        <taxon>Sar</taxon>
        <taxon>Stramenopiles</taxon>
        <taxon>Oomycota</taxon>
        <taxon>Saprolegniomycetes</taxon>
        <taxon>Saprolegniales</taxon>
        <taxon>Verrucalvaceae</taxon>
        <taxon>Aphanomyces</taxon>
    </lineage>
</organism>
<sequence>MARAKATTTTKANQEMDGPPEPVAPWNWSSIPDYGPLKHYQHAAAFFIIGLSMTAIYEYTTYFSLISRDLAYPLIWVFIFLRMLGKLGPAELTPEEELEQKEKEEAARFKATLQQIADEVDDDDDEEGEDEQNDKTAVDLAKKTQ</sequence>
<proteinExistence type="predicted"/>
<feature type="compositionally biased region" description="Low complexity" evidence="1">
    <location>
        <begin position="1"/>
        <end position="12"/>
    </location>
</feature>
<dbReference type="EMBL" id="VJMJ01000271">
    <property type="protein sequence ID" value="KAF0724410.1"/>
    <property type="molecule type" value="Genomic_DNA"/>
</dbReference>
<evidence type="ECO:0000256" key="1">
    <source>
        <dbReference type="SAM" id="MobiDB-lite"/>
    </source>
</evidence>
<evidence type="ECO:0000313" key="3">
    <source>
        <dbReference type="EMBL" id="KAF0724410.1"/>
    </source>
</evidence>
<comment type="caution">
    <text evidence="3">The sequence shown here is derived from an EMBL/GenBank/DDBJ whole genome shotgun (WGS) entry which is preliminary data.</text>
</comment>
<dbReference type="Proteomes" id="UP000481153">
    <property type="component" value="Unassembled WGS sequence"/>
</dbReference>
<dbReference type="VEuPathDB" id="FungiDB:AeMF1_019168"/>
<dbReference type="AlphaFoldDB" id="A0A6G0WAY4"/>
<reference evidence="3 4" key="1">
    <citation type="submission" date="2019-07" db="EMBL/GenBank/DDBJ databases">
        <title>Genomics analysis of Aphanomyces spp. identifies a new class of oomycete effector associated with host adaptation.</title>
        <authorList>
            <person name="Gaulin E."/>
        </authorList>
    </citation>
    <scope>NUCLEOTIDE SEQUENCE [LARGE SCALE GENOMIC DNA]</scope>
    <source>
        <strain evidence="3 4">ATCC 201684</strain>
    </source>
</reference>
<feature type="region of interest" description="Disordered" evidence="1">
    <location>
        <begin position="116"/>
        <end position="145"/>
    </location>
</feature>